<evidence type="ECO:0000256" key="4">
    <source>
        <dbReference type="SAM" id="SignalP"/>
    </source>
</evidence>
<protein>
    <recommendedName>
        <fullName evidence="5">Peptidase C14 caspase domain-containing protein</fullName>
    </recommendedName>
</protein>
<dbReference type="Gene3D" id="1.25.40.10">
    <property type="entry name" value="Tetratricopeptide repeat domain"/>
    <property type="match status" value="1"/>
</dbReference>
<keyword evidence="7" id="KW-1185">Reference proteome</keyword>
<feature type="repeat" description="TPR" evidence="3">
    <location>
        <begin position="366"/>
        <end position="399"/>
    </location>
</feature>
<dbReference type="AlphaFoldDB" id="A0A0K2GI32"/>
<sequence>MPHVSTVSRHVLMLALLLGSVLPASAQLGRPEGLYYKSWAVIVAVDDYLVAPKLTGSVADGKAVADALKQLGFDEILELYDRDAGYRRVQHLLTHELLQKVGRQDRVVFFFAGHTGVTTDRHGHDLGYLVPWDAQVGTPAKAISLDQLKEFANRAMAKHVVFLLDAGLRGWEVTPSQQLSLEGRLSPETETDKRAVQVLTAADKGEVPARGKQASLFVEVLSSGLQGAADENQNGWLMGSELAAYVRRVIEARTVGRQHPQFAQIDGDGDVIFIEGRKHRFFAKAPTTDAERLATAKELYEEALSLLQKQRPPAEALELLDHAIAYHPTFGEAYVLKSYIYLDLVPRLDEALAAANLAVKHAPENPDSHFTLGLIWQRKGRFPEAERAFQQALAVNPRYSDVYLALGDLYADGLKDASKAVEAYRHYVETGGTDPRAKSMIEKLEMAPRTSGTP</sequence>
<dbReference type="GO" id="GO:0004197">
    <property type="term" value="F:cysteine-type endopeptidase activity"/>
    <property type="evidence" value="ECO:0007669"/>
    <property type="project" value="InterPro"/>
</dbReference>
<dbReference type="PANTHER" id="PTHR44943">
    <property type="entry name" value="CELLULOSE SYNTHASE OPERON PROTEIN C"/>
    <property type="match status" value="1"/>
</dbReference>
<feature type="domain" description="Peptidase C14 caspase" evidence="5">
    <location>
        <begin position="38"/>
        <end position="264"/>
    </location>
</feature>
<keyword evidence="1" id="KW-0677">Repeat</keyword>
<dbReference type="Pfam" id="PF13432">
    <property type="entry name" value="TPR_16"/>
    <property type="match status" value="2"/>
</dbReference>
<evidence type="ECO:0000313" key="7">
    <source>
        <dbReference type="Proteomes" id="UP000069205"/>
    </source>
</evidence>
<dbReference type="RefSeq" id="WP_145976437.1">
    <property type="nucleotide sequence ID" value="NZ_CP011801.1"/>
</dbReference>
<dbReference type="KEGG" id="nmv:NITMOv2_4212"/>
<dbReference type="SMART" id="SM00028">
    <property type="entry name" value="TPR"/>
    <property type="match status" value="2"/>
</dbReference>
<dbReference type="GO" id="GO:0006508">
    <property type="term" value="P:proteolysis"/>
    <property type="evidence" value="ECO:0007669"/>
    <property type="project" value="InterPro"/>
</dbReference>
<name>A0A0K2GI32_NITMO</name>
<evidence type="ECO:0000256" key="2">
    <source>
        <dbReference type="ARBA" id="ARBA00022803"/>
    </source>
</evidence>
<evidence type="ECO:0000256" key="1">
    <source>
        <dbReference type="ARBA" id="ARBA00022737"/>
    </source>
</evidence>
<dbReference type="STRING" id="42253.NITMOv2_4212"/>
<evidence type="ECO:0000259" key="5">
    <source>
        <dbReference type="Pfam" id="PF00656"/>
    </source>
</evidence>
<dbReference type="Proteomes" id="UP000069205">
    <property type="component" value="Chromosome"/>
</dbReference>
<dbReference type="InterPro" id="IPR029030">
    <property type="entry name" value="Caspase-like_dom_sf"/>
</dbReference>
<keyword evidence="2 3" id="KW-0802">TPR repeat</keyword>
<accession>A0A0K2GI32</accession>
<dbReference type="InterPro" id="IPR019734">
    <property type="entry name" value="TPR_rpt"/>
</dbReference>
<dbReference type="EMBL" id="CP011801">
    <property type="protein sequence ID" value="ALA60591.1"/>
    <property type="molecule type" value="Genomic_DNA"/>
</dbReference>
<reference evidence="6 7" key="1">
    <citation type="journal article" date="2015" name="Proc. Natl. Acad. Sci. U.S.A.">
        <title>Expanded metabolic versatility of ubiquitous nitrite-oxidizing bacteria from the genus Nitrospira.</title>
        <authorList>
            <person name="Koch H."/>
            <person name="Lucker S."/>
            <person name="Albertsen M."/>
            <person name="Kitzinger K."/>
            <person name="Herbold C."/>
            <person name="Spieck E."/>
            <person name="Nielsen P.H."/>
            <person name="Wagner M."/>
            <person name="Daims H."/>
        </authorList>
    </citation>
    <scope>NUCLEOTIDE SEQUENCE [LARGE SCALE GENOMIC DNA]</scope>
    <source>
        <strain evidence="6 7">NSP M-1</strain>
    </source>
</reference>
<dbReference type="InterPro" id="IPR011990">
    <property type="entry name" value="TPR-like_helical_dom_sf"/>
</dbReference>
<organism evidence="6 7">
    <name type="scientific">Nitrospira moscoviensis</name>
    <dbReference type="NCBI Taxonomy" id="42253"/>
    <lineage>
        <taxon>Bacteria</taxon>
        <taxon>Pseudomonadati</taxon>
        <taxon>Nitrospirota</taxon>
        <taxon>Nitrospiria</taxon>
        <taxon>Nitrospirales</taxon>
        <taxon>Nitrospiraceae</taxon>
        <taxon>Nitrospira</taxon>
    </lineage>
</organism>
<dbReference type="SUPFAM" id="SSF48452">
    <property type="entry name" value="TPR-like"/>
    <property type="match status" value="1"/>
</dbReference>
<dbReference type="OrthoDB" id="9759662at2"/>
<evidence type="ECO:0000256" key="3">
    <source>
        <dbReference type="PROSITE-ProRule" id="PRU00339"/>
    </source>
</evidence>
<keyword evidence="4" id="KW-0732">Signal</keyword>
<dbReference type="Pfam" id="PF00656">
    <property type="entry name" value="Peptidase_C14"/>
    <property type="match status" value="1"/>
</dbReference>
<evidence type="ECO:0000313" key="6">
    <source>
        <dbReference type="EMBL" id="ALA60591.1"/>
    </source>
</evidence>
<dbReference type="PANTHER" id="PTHR44943:SF8">
    <property type="entry name" value="TPR REPEAT-CONTAINING PROTEIN MJ0263"/>
    <property type="match status" value="1"/>
</dbReference>
<gene>
    <name evidence="6" type="ORF">NITMOv2_4212</name>
</gene>
<proteinExistence type="predicted"/>
<dbReference type="InterPro" id="IPR051685">
    <property type="entry name" value="Ycf3/AcsC/BcsC/TPR_MFPF"/>
</dbReference>
<feature type="chain" id="PRO_5005477008" description="Peptidase C14 caspase domain-containing protein" evidence="4">
    <location>
        <begin position="27"/>
        <end position="454"/>
    </location>
</feature>
<dbReference type="PROSITE" id="PS50293">
    <property type="entry name" value="TPR_REGION"/>
    <property type="match status" value="1"/>
</dbReference>
<dbReference type="SUPFAM" id="SSF52129">
    <property type="entry name" value="Caspase-like"/>
    <property type="match status" value="1"/>
</dbReference>
<dbReference type="PATRIC" id="fig|42253.5.peg.4157"/>
<dbReference type="PROSITE" id="PS50005">
    <property type="entry name" value="TPR"/>
    <property type="match status" value="1"/>
</dbReference>
<feature type="signal peptide" evidence="4">
    <location>
        <begin position="1"/>
        <end position="26"/>
    </location>
</feature>
<dbReference type="Gene3D" id="3.40.50.1460">
    <property type="match status" value="1"/>
</dbReference>
<dbReference type="InterPro" id="IPR011600">
    <property type="entry name" value="Pept_C14_caspase"/>
</dbReference>